<dbReference type="SUPFAM" id="SSF140990">
    <property type="entry name" value="FtsH protease domain-like"/>
    <property type="match status" value="1"/>
</dbReference>
<dbReference type="Gene3D" id="3.40.50.300">
    <property type="entry name" value="P-loop containing nucleotide triphosphate hydrolases"/>
    <property type="match status" value="1"/>
</dbReference>
<dbReference type="InterPro" id="IPR003593">
    <property type="entry name" value="AAA+_ATPase"/>
</dbReference>
<dbReference type="GO" id="GO:0005524">
    <property type="term" value="F:ATP binding"/>
    <property type="evidence" value="ECO:0007669"/>
    <property type="project" value="InterPro"/>
</dbReference>
<evidence type="ECO:0000259" key="1">
    <source>
        <dbReference type="SMART" id="SM00382"/>
    </source>
</evidence>
<dbReference type="Pfam" id="PF00004">
    <property type="entry name" value="AAA"/>
    <property type="match status" value="1"/>
</dbReference>
<protein>
    <submittedName>
        <fullName evidence="2">AAA family ATPase</fullName>
    </submittedName>
</protein>
<dbReference type="AlphaFoldDB" id="A0A4Q9GJM7"/>
<name>A0A4Q9GJM7_9HYPH</name>
<dbReference type="OrthoDB" id="9809379at2"/>
<keyword evidence="3" id="KW-1185">Reference proteome</keyword>
<gene>
    <name evidence="2" type="ORF">EYR15_06435</name>
</gene>
<feature type="domain" description="AAA+ ATPase" evidence="1">
    <location>
        <begin position="248"/>
        <end position="389"/>
    </location>
</feature>
<dbReference type="RefSeq" id="WP_131002200.1">
    <property type="nucleotide sequence ID" value="NZ_JBHSZR010000005.1"/>
</dbReference>
<dbReference type="InterPro" id="IPR027417">
    <property type="entry name" value="P-loop_NTPase"/>
</dbReference>
<dbReference type="GO" id="GO:0004222">
    <property type="term" value="F:metalloendopeptidase activity"/>
    <property type="evidence" value="ECO:0007669"/>
    <property type="project" value="InterPro"/>
</dbReference>
<dbReference type="InterPro" id="IPR003959">
    <property type="entry name" value="ATPase_AAA_core"/>
</dbReference>
<dbReference type="EMBL" id="SIUB01000002">
    <property type="protein sequence ID" value="TBN54463.1"/>
    <property type="molecule type" value="Genomic_DNA"/>
</dbReference>
<dbReference type="GO" id="GO:0030163">
    <property type="term" value="P:protein catabolic process"/>
    <property type="evidence" value="ECO:0007669"/>
    <property type="project" value="TreeGrafter"/>
</dbReference>
<dbReference type="GO" id="GO:0004176">
    <property type="term" value="F:ATP-dependent peptidase activity"/>
    <property type="evidence" value="ECO:0007669"/>
    <property type="project" value="InterPro"/>
</dbReference>
<dbReference type="SMART" id="SM00382">
    <property type="entry name" value="AAA"/>
    <property type="match status" value="1"/>
</dbReference>
<evidence type="ECO:0000313" key="2">
    <source>
        <dbReference type="EMBL" id="TBN54463.1"/>
    </source>
</evidence>
<dbReference type="Proteomes" id="UP000291613">
    <property type="component" value="Unassembled WGS sequence"/>
</dbReference>
<dbReference type="PANTHER" id="PTHR23076:SF97">
    <property type="entry name" value="ATP-DEPENDENT ZINC METALLOPROTEASE YME1L1"/>
    <property type="match status" value="1"/>
</dbReference>
<sequence>MNGESSAGIDELELGNEADPRSFAQILVDNAIDRVFTEELASECWGRQLTVVLEVPNEQWSERAIARIAETVRAAAVSGGEIKGHLRPYTFRRKPSLQTRPTDDALAIEMLNAVGHGRSIIGVFSPSSAPLPLLTDRPDVHLETGRPSRSDIARAVQTATDQILDPDALPPLDGGDLDGLALAVRPRASAAETCSRLFALARPPIFDEDVPDLRDFAAFGEARAWGLTVLRAIERIKSGDPTAGMNDLPRGVLLVGPPGTGKTLFASALAKTLGINAILTSASEWLASGDSHLGAVVKAMRTSVEQARSRRPCILFIDECDSIVDRDLERGDSVSWWVNFVNAVLTAVDGAVRNRGVILIGACNNMSRVDPALRRSGRMERVIELGLPTECEREAILAHYLKGVIDPASVATLARRSEGRTGADLERAVREAKAAAADAERQILLRDLVEVLFPKSHAGESSRHVAAHEAGHAVTAVLLGVEVRQVDLRGFTRLTNSALQTREAIAKHLTVLMAGRAADEILCGTAVSGAGGSAQSDLGLATKLSSIGHAALGFGSTLRYRAAIDGAAALIETDPAFARLVERDLQAALRRARRLLLRHKNALKAVAVRLEAEHFLDGDQVAQLVRDNQGARSWII</sequence>
<dbReference type="PANTHER" id="PTHR23076">
    <property type="entry name" value="METALLOPROTEASE M41 FTSH"/>
    <property type="match status" value="1"/>
</dbReference>
<comment type="caution">
    <text evidence="2">The sequence shown here is derived from an EMBL/GenBank/DDBJ whole genome shotgun (WGS) entry which is preliminary data.</text>
</comment>
<dbReference type="GO" id="GO:0006508">
    <property type="term" value="P:proteolysis"/>
    <property type="evidence" value="ECO:0007669"/>
    <property type="project" value="InterPro"/>
</dbReference>
<dbReference type="SUPFAM" id="SSF52540">
    <property type="entry name" value="P-loop containing nucleoside triphosphate hydrolases"/>
    <property type="match status" value="1"/>
</dbReference>
<dbReference type="Gene3D" id="1.20.58.760">
    <property type="entry name" value="Peptidase M41"/>
    <property type="match status" value="1"/>
</dbReference>
<dbReference type="Gene3D" id="1.10.8.60">
    <property type="match status" value="1"/>
</dbReference>
<dbReference type="InterPro" id="IPR037219">
    <property type="entry name" value="Peptidase_M41-like"/>
</dbReference>
<reference evidence="2 3" key="1">
    <citation type="submission" date="2019-02" db="EMBL/GenBank/DDBJ databases">
        <title>Hansschlegelia quercus sp. nov., a novel methylotrophic bacterium from buds of oak (Quercus robur L.).</title>
        <authorList>
            <person name="Agafonova N.V."/>
            <person name="Kaparullina E.N."/>
            <person name="Grouzdev D.S."/>
            <person name="Doronina N.V."/>
        </authorList>
    </citation>
    <scope>NUCLEOTIDE SEQUENCE [LARGE SCALE GENOMIC DNA]</scope>
    <source>
        <strain evidence="2 3">Dub</strain>
    </source>
</reference>
<dbReference type="GO" id="GO:0005886">
    <property type="term" value="C:plasma membrane"/>
    <property type="evidence" value="ECO:0007669"/>
    <property type="project" value="TreeGrafter"/>
</dbReference>
<dbReference type="GO" id="GO:0016887">
    <property type="term" value="F:ATP hydrolysis activity"/>
    <property type="evidence" value="ECO:0007669"/>
    <property type="project" value="InterPro"/>
</dbReference>
<dbReference type="CDD" id="cd19481">
    <property type="entry name" value="RecA-like_protease"/>
    <property type="match status" value="1"/>
</dbReference>
<evidence type="ECO:0000313" key="3">
    <source>
        <dbReference type="Proteomes" id="UP000291613"/>
    </source>
</evidence>
<proteinExistence type="predicted"/>
<organism evidence="2 3">
    <name type="scientific">Hansschlegelia quercus</name>
    <dbReference type="NCBI Taxonomy" id="2528245"/>
    <lineage>
        <taxon>Bacteria</taxon>
        <taxon>Pseudomonadati</taxon>
        <taxon>Pseudomonadota</taxon>
        <taxon>Alphaproteobacteria</taxon>
        <taxon>Hyphomicrobiales</taxon>
        <taxon>Methylopilaceae</taxon>
        <taxon>Hansschlegelia</taxon>
    </lineage>
</organism>
<accession>A0A4Q9GJM7</accession>